<dbReference type="EMBL" id="RIAR02000001">
    <property type="protein sequence ID" value="NSL88334.1"/>
    <property type="molecule type" value="Genomic_DNA"/>
</dbReference>
<protein>
    <submittedName>
        <fullName evidence="1">Uncharacterized protein</fullName>
    </submittedName>
</protein>
<sequence>MKKKKVTLQKLVMQKLVIADLTPQQRAFLKGGAAIPPTRLETCESYISPDICIMCPIITV</sequence>
<gene>
    <name evidence="1" type="ORF">ECE50_015960</name>
</gene>
<evidence type="ECO:0000313" key="1">
    <source>
        <dbReference type="EMBL" id="NSL88334.1"/>
    </source>
</evidence>
<keyword evidence="2" id="KW-1185">Reference proteome</keyword>
<dbReference type="NCBIfam" id="NF038153">
    <property type="entry name" value="lant_leader_L1a"/>
    <property type="match status" value="1"/>
</dbReference>
<dbReference type="AlphaFoldDB" id="A0A3S1B2E7"/>
<accession>A0A3S1B2E7</accession>
<dbReference type="Proteomes" id="UP000281028">
    <property type="component" value="Unassembled WGS sequence"/>
</dbReference>
<dbReference type="InterPro" id="IPR058238">
    <property type="entry name" value="Lant_leader_dom"/>
</dbReference>
<proteinExistence type="predicted"/>
<reference evidence="1" key="1">
    <citation type="submission" date="2020-05" db="EMBL/GenBank/DDBJ databases">
        <title>Chitinophaga laudate sp. nov., isolated from a tropical peat swamp.</title>
        <authorList>
            <person name="Goh C.B.S."/>
            <person name="Lee M.S."/>
            <person name="Parimannan S."/>
            <person name="Pasbakhsh P."/>
            <person name="Yule C.M."/>
            <person name="Rajandas H."/>
            <person name="Loke S."/>
            <person name="Croft L."/>
            <person name="Tan J.B.L."/>
        </authorList>
    </citation>
    <scope>NUCLEOTIDE SEQUENCE</scope>
    <source>
        <strain evidence="1">Mgbs1</strain>
    </source>
</reference>
<evidence type="ECO:0000313" key="2">
    <source>
        <dbReference type="Proteomes" id="UP000281028"/>
    </source>
</evidence>
<comment type="caution">
    <text evidence="1">The sequence shown here is derived from an EMBL/GenBank/DDBJ whole genome shotgun (WGS) entry which is preliminary data.</text>
</comment>
<organism evidence="1 2">
    <name type="scientific">Chitinophaga solisilvae</name>
    <dbReference type="NCBI Taxonomy" id="1233460"/>
    <lineage>
        <taxon>Bacteria</taxon>
        <taxon>Pseudomonadati</taxon>
        <taxon>Bacteroidota</taxon>
        <taxon>Chitinophagia</taxon>
        <taxon>Chitinophagales</taxon>
        <taxon>Chitinophagaceae</taxon>
        <taxon>Chitinophaga</taxon>
    </lineage>
</organism>
<dbReference type="RefSeq" id="WP_127034123.1">
    <property type="nucleotide sequence ID" value="NZ_JAABOK010000002.1"/>
</dbReference>
<name>A0A3S1B2E7_9BACT</name>